<organism evidence="2">
    <name type="scientific">Streptomyces globisporus</name>
    <dbReference type="NCBI Taxonomy" id="1908"/>
    <lineage>
        <taxon>Bacteria</taxon>
        <taxon>Bacillati</taxon>
        <taxon>Actinomycetota</taxon>
        <taxon>Actinomycetes</taxon>
        <taxon>Kitasatosporales</taxon>
        <taxon>Streptomycetaceae</taxon>
        <taxon>Streptomyces</taxon>
    </lineage>
</organism>
<comment type="caution">
    <text evidence="2">The sequence shown here is derived from an EMBL/GenBank/DDBJ whole genome shotgun (WGS) entry which is preliminary data.</text>
</comment>
<reference evidence="2" key="1">
    <citation type="journal article" date="2020" name="PLoS ONE">
        <title>Isolation and characterization of Streptomyces bacteriophages and Streptomyces strains encoding biosynthetic arsenals: Streptomyces strains and phages for antibiotic discovery.</title>
        <authorList>
            <person name="Montano E.T."/>
            <person name="Nideffer J.F."/>
            <person name="Brumage L."/>
            <person name="Erb M."/>
            <person name="Derman A.I."/>
            <person name="Davis J.P."/>
            <person name="Estrada E."/>
            <person name="Fu S."/>
            <person name="Le D."/>
            <person name="Vuppala A."/>
            <person name="Tran C."/>
            <person name="Luterstein E."/>
            <person name="Lakkaraju S."/>
            <person name="Panchagnula S."/>
            <person name="Ren C."/>
            <person name="Doan J."/>
            <person name="Tran S."/>
            <person name="Soriano J."/>
            <person name="Fujita Y."/>
            <person name="Gutala P."/>
            <person name="Fujii Q."/>
            <person name="Lee M."/>
            <person name="Bui A."/>
            <person name="Villarreal C."/>
            <person name="Shing S.R."/>
            <person name="Kim S."/>
            <person name="Freeman D."/>
            <person name="Racha V."/>
            <person name="Ho A."/>
            <person name="Kumar P."/>
            <person name="Falah K."/>
            <person name="Dawson T."/>
            <person name="Enustun E."/>
            <person name="Prichard A."/>
            <person name="Gomez A."/>
            <person name="Khanna K."/>
            <person name="Trigg S."/>
            <person name="Fernandez L."/>
            <person name="Pogliano K."/>
            <person name="Pogliano J."/>
        </authorList>
    </citation>
    <scope>NUCLEOTIDE SEQUENCE</scope>
    <source>
        <strain evidence="2">QF2</strain>
    </source>
</reference>
<sequence>MTCPTSLREVEPPVQLMFVGDVGQDPVTEPPFVPRPQPAPADNPATLPEQP</sequence>
<protein>
    <submittedName>
        <fullName evidence="2">Uncharacterized protein</fullName>
    </submittedName>
</protein>
<name>A0A927BLL7_STRGL</name>
<feature type="region of interest" description="Disordered" evidence="1">
    <location>
        <begin position="21"/>
        <end position="51"/>
    </location>
</feature>
<gene>
    <name evidence="2" type="ORF">ID875_13060</name>
</gene>
<feature type="compositionally biased region" description="Pro residues" evidence="1">
    <location>
        <begin position="28"/>
        <end position="41"/>
    </location>
</feature>
<accession>A0A927BLL7</accession>
<dbReference type="EMBL" id="JACWUS010000001">
    <property type="protein sequence ID" value="MBD2829012.1"/>
    <property type="molecule type" value="Genomic_DNA"/>
</dbReference>
<evidence type="ECO:0000256" key="1">
    <source>
        <dbReference type="SAM" id="MobiDB-lite"/>
    </source>
</evidence>
<dbReference type="AlphaFoldDB" id="A0A927BLL7"/>
<evidence type="ECO:0000313" key="2">
    <source>
        <dbReference type="EMBL" id="MBD2829012.1"/>
    </source>
</evidence>
<proteinExistence type="predicted"/>